<feature type="domain" description="MSP" evidence="4">
    <location>
        <begin position="2"/>
        <end position="125"/>
    </location>
</feature>
<dbReference type="SMART" id="SM00248">
    <property type="entry name" value="ANK"/>
    <property type="match status" value="8"/>
</dbReference>
<comment type="caution">
    <text evidence="5">The sequence shown here is derived from an EMBL/GenBank/DDBJ whole genome shotgun (WGS) entry which is preliminary data.</text>
</comment>
<dbReference type="InterPro" id="IPR000535">
    <property type="entry name" value="MSP_dom"/>
</dbReference>
<protein>
    <recommendedName>
        <fullName evidence="4">MSP domain-containing protein</fullName>
    </recommendedName>
</protein>
<sequence length="467" mass="50824">MDRLVKADVKEVNMVFTRGQKCSTTFRLTNLMHTMSVAVSLNTTNPSLLSFIHQFSIIPPLGTASFTLILSKPSDHPPLSTPPDNVLVRSSMLPTGKANQEDLRRLFSKHGPHIFKDVTIPISFVGTHVIEHLISSSSSKTLEIAFTLSKAISLCEESQLTCLLRSAAMNGNSYVVSSLLDAGADVNNRDSDGVSVMSLAVRSGDLDTVRILMESGCVIDHRNDRLLHTAASLNRVDLMEVLCMGYLDIDVNSIDSEGQTPLHVAACHGYIEVLEFLITLGSDPDLADHNGWTALHCCSMEGHSEAVEFLLNCISYVKYAVTKEGKTAFDLAVENEHTDLYDMLHLGDVLHRSARKGDVNGMKNCLAEGAKVNGRDQNGWTALHKTAFKGCFEGVKVLLNHGGRVDVVDGSGYTPLHRAVEGGHVQVAMLLIGHGAKASMKSLSVPFDDLDSFKNYSQDKKSLLTSM</sequence>
<dbReference type="SUPFAM" id="SSF49354">
    <property type="entry name" value="PapD-like"/>
    <property type="match status" value="1"/>
</dbReference>
<evidence type="ECO:0000256" key="1">
    <source>
        <dbReference type="ARBA" id="ARBA00022737"/>
    </source>
</evidence>
<dbReference type="AlphaFoldDB" id="A0A9R1VCQ5"/>
<evidence type="ECO:0000313" key="5">
    <source>
        <dbReference type="EMBL" id="KAJ0203773.1"/>
    </source>
</evidence>
<dbReference type="PANTHER" id="PTHR24171">
    <property type="entry name" value="ANKYRIN REPEAT DOMAIN-CONTAINING PROTEIN 39-RELATED"/>
    <property type="match status" value="1"/>
</dbReference>
<dbReference type="PRINTS" id="PR01415">
    <property type="entry name" value="ANKYRIN"/>
</dbReference>
<dbReference type="PROSITE" id="PS50202">
    <property type="entry name" value="MSP"/>
    <property type="match status" value="1"/>
</dbReference>
<dbReference type="PROSITE" id="PS50297">
    <property type="entry name" value="ANK_REP_REGION"/>
    <property type="match status" value="4"/>
</dbReference>
<accession>A0A9R1VCQ5</accession>
<evidence type="ECO:0000259" key="4">
    <source>
        <dbReference type="PROSITE" id="PS50202"/>
    </source>
</evidence>
<feature type="repeat" description="ANK" evidence="3">
    <location>
        <begin position="378"/>
        <end position="410"/>
    </location>
</feature>
<feature type="repeat" description="ANK" evidence="3">
    <location>
        <begin position="192"/>
        <end position="224"/>
    </location>
</feature>
<dbReference type="InterPro" id="IPR008962">
    <property type="entry name" value="PapD-like_sf"/>
</dbReference>
<feature type="repeat" description="ANK" evidence="3">
    <location>
        <begin position="164"/>
        <end position="191"/>
    </location>
</feature>
<dbReference type="Proteomes" id="UP000235145">
    <property type="component" value="Unassembled WGS sequence"/>
</dbReference>
<dbReference type="Gene3D" id="2.60.40.10">
    <property type="entry name" value="Immunoglobulins"/>
    <property type="match status" value="1"/>
</dbReference>
<dbReference type="Gene3D" id="1.25.40.20">
    <property type="entry name" value="Ankyrin repeat-containing domain"/>
    <property type="match status" value="3"/>
</dbReference>
<reference evidence="5 6" key="1">
    <citation type="journal article" date="2017" name="Nat. Commun.">
        <title>Genome assembly with in vitro proximity ligation data and whole-genome triplication in lettuce.</title>
        <authorList>
            <person name="Reyes-Chin-Wo S."/>
            <person name="Wang Z."/>
            <person name="Yang X."/>
            <person name="Kozik A."/>
            <person name="Arikit S."/>
            <person name="Song C."/>
            <person name="Xia L."/>
            <person name="Froenicke L."/>
            <person name="Lavelle D.O."/>
            <person name="Truco M.J."/>
            <person name="Xia R."/>
            <person name="Zhu S."/>
            <person name="Xu C."/>
            <person name="Xu H."/>
            <person name="Xu X."/>
            <person name="Cox K."/>
            <person name="Korf I."/>
            <person name="Meyers B.C."/>
            <person name="Michelmore R.W."/>
        </authorList>
    </citation>
    <scope>NUCLEOTIDE SEQUENCE [LARGE SCALE GENOMIC DNA]</scope>
    <source>
        <strain evidence="6">cv. Salinas</strain>
        <tissue evidence="5">Seedlings</tissue>
    </source>
</reference>
<dbReference type="PROSITE" id="PS50088">
    <property type="entry name" value="ANK_REPEAT"/>
    <property type="match status" value="5"/>
</dbReference>
<dbReference type="InterPro" id="IPR036770">
    <property type="entry name" value="Ankyrin_rpt-contain_sf"/>
</dbReference>
<keyword evidence="6" id="KW-1185">Reference proteome</keyword>
<dbReference type="Pfam" id="PF12796">
    <property type="entry name" value="Ank_2"/>
    <property type="match status" value="3"/>
</dbReference>
<dbReference type="EMBL" id="NBSK02000005">
    <property type="protein sequence ID" value="KAJ0203773.1"/>
    <property type="molecule type" value="Genomic_DNA"/>
</dbReference>
<organism evidence="5 6">
    <name type="scientific">Lactuca sativa</name>
    <name type="common">Garden lettuce</name>
    <dbReference type="NCBI Taxonomy" id="4236"/>
    <lineage>
        <taxon>Eukaryota</taxon>
        <taxon>Viridiplantae</taxon>
        <taxon>Streptophyta</taxon>
        <taxon>Embryophyta</taxon>
        <taxon>Tracheophyta</taxon>
        <taxon>Spermatophyta</taxon>
        <taxon>Magnoliopsida</taxon>
        <taxon>eudicotyledons</taxon>
        <taxon>Gunneridae</taxon>
        <taxon>Pentapetalae</taxon>
        <taxon>asterids</taxon>
        <taxon>campanulids</taxon>
        <taxon>Asterales</taxon>
        <taxon>Asteraceae</taxon>
        <taxon>Cichorioideae</taxon>
        <taxon>Cichorieae</taxon>
        <taxon>Lactucinae</taxon>
        <taxon>Lactuca</taxon>
    </lineage>
</organism>
<dbReference type="OrthoDB" id="194358at2759"/>
<dbReference type="Pfam" id="PF00023">
    <property type="entry name" value="Ank"/>
    <property type="match status" value="1"/>
</dbReference>
<dbReference type="InterPro" id="IPR002110">
    <property type="entry name" value="Ankyrin_rpt"/>
</dbReference>
<feature type="repeat" description="ANK" evidence="3">
    <location>
        <begin position="411"/>
        <end position="443"/>
    </location>
</feature>
<gene>
    <name evidence="5" type="ORF">LSAT_V11C500297370</name>
</gene>
<keyword evidence="1" id="KW-0677">Repeat</keyword>
<dbReference type="Gramene" id="rna-gnl|WGS:NBSK|LSAT_5X189900_mrna">
    <property type="protein sequence ID" value="cds-PLY96535.1"/>
    <property type="gene ID" value="gene-LSAT_5X189900"/>
</dbReference>
<evidence type="ECO:0000256" key="3">
    <source>
        <dbReference type="PROSITE-ProRule" id="PRU00023"/>
    </source>
</evidence>
<dbReference type="PANTHER" id="PTHR24171:SF8">
    <property type="entry name" value="BRCA1-ASSOCIATED RING DOMAIN PROTEIN 1"/>
    <property type="match status" value="1"/>
</dbReference>
<dbReference type="InterPro" id="IPR013783">
    <property type="entry name" value="Ig-like_fold"/>
</dbReference>
<evidence type="ECO:0000313" key="6">
    <source>
        <dbReference type="Proteomes" id="UP000235145"/>
    </source>
</evidence>
<feature type="repeat" description="ANK" evidence="3">
    <location>
        <begin position="257"/>
        <end position="289"/>
    </location>
</feature>
<keyword evidence="2 3" id="KW-0040">ANK repeat</keyword>
<name>A0A9R1VCQ5_LACSA</name>
<dbReference type="SUPFAM" id="SSF48403">
    <property type="entry name" value="Ankyrin repeat"/>
    <property type="match status" value="1"/>
</dbReference>
<proteinExistence type="predicted"/>
<evidence type="ECO:0000256" key="2">
    <source>
        <dbReference type="ARBA" id="ARBA00023043"/>
    </source>
</evidence>